<name>A0A0P0P363_9CAUL</name>
<dbReference type="InterPro" id="IPR012899">
    <property type="entry name" value="LTXXQ"/>
</dbReference>
<sequence>MHSSTRRLALAAGAVLAIVAGGGAALAQMPPPPPPAPPPPPLPPLPPMEAMMMGGEGMMVMHHRMPGDPEQHAKHLRDVLQLRPDQDAALKTYLDATAPQKMAEAMKAGRPDGDEDDDKGLTTPERLDRQAAHMARMAETFQKRATATKAFYAALSPSQQKAFDALGPRGGSPRMIVRHLETRHGGPPMGEHKEERRIIIKPKAG</sequence>
<dbReference type="AlphaFoldDB" id="A0A0P0P363"/>
<keyword evidence="1" id="KW-0732">Signal</keyword>
<feature type="chain" id="PRO_5006052734" description="Peptidase" evidence="1">
    <location>
        <begin position="28"/>
        <end position="205"/>
    </location>
</feature>
<evidence type="ECO:0000256" key="1">
    <source>
        <dbReference type="SAM" id="SignalP"/>
    </source>
</evidence>
<evidence type="ECO:0000313" key="2">
    <source>
        <dbReference type="EMBL" id="ALL15022.1"/>
    </source>
</evidence>
<feature type="signal peptide" evidence="1">
    <location>
        <begin position="1"/>
        <end position="27"/>
    </location>
</feature>
<dbReference type="GO" id="GO:0042597">
    <property type="term" value="C:periplasmic space"/>
    <property type="evidence" value="ECO:0007669"/>
    <property type="project" value="InterPro"/>
</dbReference>
<dbReference type="OrthoDB" id="7191087at2"/>
<reference evidence="2 3" key="1">
    <citation type="submission" date="2015-10" db="EMBL/GenBank/DDBJ databases">
        <title>Conservation of the essential genome among Caulobacter and Brevundimonas species.</title>
        <authorList>
            <person name="Scott D."/>
            <person name="Ely B."/>
        </authorList>
    </citation>
    <scope>NUCLEOTIDE SEQUENCE [LARGE SCALE GENOMIC DNA]</scope>
    <source>
        <strain evidence="2 3">CB4</strain>
    </source>
</reference>
<dbReference type="RefSeq" id="WP_062150758.1">
    <property type="nucleotide sequence ID" value="NZ_CP013002.1"/>
</dbReference>
<dbReference type="Pfam" id="PF07813">
    <property type="entry name" value="LTXXQ"/>
    <property type="match status" value="1"/>
</dbReference>
<keyword evidence="3" id="KW-1185">Reference proteome</keyword>
<evidence type="ECO:0008006" key="4">
    <source>
        <dbReference type="Google" id="ProtNLM"/>
    </source>
</evidence>
<gene>
    <name evidence="2" type="ORF">AQ619_17560</name>
</gene>
<evidence type="ECO:0000313" key="3">
    <source>
        <dbReference type="Proteomes" id="UP000056905"/>
    </source>
</evidence>
<dbReference type="STRING" id="69395.AQ619_17560"/>
<proteinExistence type="predicted"/>
<organism evidence="2 3">
    <name type="scientific">Caulobacter henricii</name>
    <dbReference type="NCBI Taxonomy" id="69395"/>
    <lineage>
        <taxon>Bacteria</taxon>
        <taxon>Pseudomonadati</taxon>
        <taxon>Pseudomonadota</taxon>
        <taxon>Alphaproteobacteria</taxon>
        <taxon>Caulobacterales</taxon>
        <taxon>Caulobacteraceae</taxon>
        <taxon>Caulobacter</taxon>
    </lineage>
</organism>
<dbReference type="KEGG" id="chq:AQ619_17560"/>
<dbReference type="Proteomes" id="UP000056905">
    <property type="component" value="Chromosome"/>
</dbReference>
<protein>
    <recommendedName>
        <fullName evidence="4">Peptidase</fullName>
    </recommendedName>
</protein>
<dbReference type="EMBL" id="CP013002">
    <property type="protein sequence ID" value="ALL15022.1"/>
    <property type="molecule type" value="Genomic_DNA"/>
</dbReference>
<accession>A0A0P0P363</accession>